<dbReference type="AlphaFoldDB" id="A0A8X7S9M2"/>
<reference evidence="2 3" key="1">
    <citation type="submission" date="2020-02" db="EMBL/GenBank/DDBJ databases">
        <authorList>
            <person name="Ma Q."/>
            <person name="Huang Y."/>
            <person name="Song X."/>
            <person name="Pei D."/>
        </authorList>
    </citation>
    <scope>NUCLEOTIDE SEQUENCE [LARGE SCALE GENOMIC DNA]</scope>
    <source>
        <strain evidence="2">Sxm20200214</strain>
        <tissue evidence="2">Leaf</tissue>
    </source>
</reference>
<dbReference type="Proteomes" id="UP000886595">
    <property type="component" value="Unassembled WGS sequence"/>
</dbReference>
<evidence type="ECO:0000313" key="3">
    <source>
        <dbReference type="Proteomes" id="UP000886595"/>
    </source>
</evidence>
<evidence type="ECO:0000256" key="1">
    <source>
        <dbReference type="SAM" id="Phobius"/>
    </source>
</evidence>
<protein>
    <submittedName>
        <fullName evidence="2">Uncharacterized protein</fullName>
    </submittedName>
</protein>
<keyword evidence="1" id="KW-0472">Membrane</keyword>
<comment type="caution">
    <text evidence="2">The sequence shown here is derived from an EMBL/GenBank/DDBJ whole genome shotgun (WGS) entry which is preliminary data.</text>
</comment>
<gene>
    <name evidence="2" type="ORF">Bca52824_031161</name>
</gene>
<keyword evidence="1" id="KW-0812">Transmembrane</keyword>
<dbReference type="EMBL" id="JAAMPC010000007">
    <property type="protein sequence ID" value="KAG2302510.1"/>
    <property type="molecule type" value="Genomic_DNA"/>
</dbReference>
<keyword evidence="3" id="KW-1185">Reference proteome</keyword>
<proteinExistence type="predicted"/>
<sequence length="104" mass="12060">MEDLQMPECIFAAGEESNRERAYAYHKPKRIEALDPEEVEFLCNTMFGKIISQTENSYFSGSFGQFVFRYLLLQQLFSPFLAIVNQIFISALISLMNPFLHSYS</sequence>
<organism evidence="2 3">
    <name type="scientific">Brassica carinata</name>
    <name type="common">Ethiopian mustard</name>
    <name type="synonym">Abyssinian cabbage</name>
    <dbReference type="NCBI Taxonomy" id="52824"/>
    <lineage>
        <taxon>Eukaryota</taxon>
        <taxon>Viridiplantae</taxon>
        <taxon>Streptophyta</taxon>
        <taxon>Embryophyta</taxon>
        <taxon>Tracheophyta</taxon>
        <taxon>Spermatophyta</taxon>
        <taxon>Magnoliopsida</taxon>
        <taxon>eudicotyledons</taxon>
        <taxon>Gunneridae</taxon>
        <taxon>Pentapetalae</taxon>
        <taxon>rosids</taxon>
        <taxon>malvids</taxon>
        <taxon>Brassicales</taxon>
        <taxon>Brassicaceae</taxon>
        <taxon>Brassiceae</taxon>
        <taxon>Brassica</taxon>
    </lineage>
</organism>
<evidence type="ECO:0000313" key="2">
    <source>
        <dbReference type="EMBL" id="KAG2302510.1"/>
    </source>
</evidence>
<keyword evidence="1" id="KW-1133">Transmembrane helix</keyword>
<accession>A0A8X7S9M2</accession>
<feature type="transmembrane region" description="Helical" evidence="1">
    <location>
        <begin position="76"/>
        <end position="100"/>
    </location>
</feature>
<name>A0A8X7S9M2_BRACI</name>